<evidence type="ECO:0000256" key="1">
    <source>
        <dbReference type="SAM" id="MobiDB-lite"/>
    </source>
</evidence>
<dbReference type="Gramene" id="GBG75584">
    <property type="protein sequence ID" value="GBG75584"/>
    <property type="gene ID" value="CBR_g20215"/>
</dbReference>
<feature type="compositionally biased region" description="Basic and acidic residues" evidence="1">
    <location>
        <begin position="257"/>
        <end position="267"/>
    </location>
</feature>
<reference evidence="2 3" key="1">
    <citation type="journal article" date="2018" name="Cell">
        <title>The Chara Genome: Secondary Complexity and Implications for Plant Terrestrialization.</title>
        <authorList>
            <person name="Nishiyama T."/>
            <person name="Sakayama H."/>
            <person name="Vries J.D."/>
            <person name="Buschmann H."/>
            <person name="Saint-Marcoux D."/>
            <person name="Ullrich K.K."/>
            <person name="Haas F.B."/>
            <person name="Vanderstraeten L."/>
            <person name="Becker D."/>
            <person name="Lang D."/>
            <person name="Vosolsobe S."/>
            <person name="Rombauts S."/>
            <person name="Wilhelmsson P.K.I."/>
            <person name="Janitza P."/>
            <person name="Kern R."/>
            <person name="Heyl A."/>
            <person name="Rumpler F."/>
            <person name="Villalobos L.I.A.C."/>
            <person name="Clay J.M."/>
            <person name="Skokan R."/>
            <person name="Toyoda A."/>
            <person name="Suzuki Y."/>
            <person name="Kagoshima H."/>
            <person name="Schijlen E."/>
            <person name="Tajeshwar N."/>
            <person name="Catarino B."/>
            <person name="Hetherington A.J."/>
            <person name="Saltykova A."/>
            <person name="Bonnot C."/>
            <person name="Breuninger H."/>
            <person name="Symeonidi A."/>
            <person name="Radhakrishnan G.V."/>
            <person name="Van Nieuwerburgh F."/>
            <person name="Deforce D."/>
            <person name="Chang C."/>
            <person name="Karol K.G."/>
            <person name="Hedrich R."/>
            <person name="Ulvskov P."/>
            <person name="Glockner G."/>
            <person name="Delwiche C.F."/>
            <person name="Petrasek J."/>
            <person name="Van de Peer Y."/>
            <person name="Friml J."/>
            <person name="Beilby M."/>
            <person name="Dolan L."/>
            <person name="Kohara Y."/>
            <person name="Sugano S."/>
            <person name="Fujiyama A."/>
            <person name="Delaux P.-M."/>
            <person name="Quint M."/>
            <person name="TheiBen G."/>
            <person name="Hagemann M."/>
            <person name="Harholt J."/>
            <person name="Dunand C."/>
            <person name="Zachgo S."/>
            <person name="Langdale J."/>
            <person name="Maumus F."/>
            <person name="Straeten D.V.D."/>
            <person name="Gould S.B."/>
            <person name="Rensing S.A."/>
        </authorList>
    </citation>
    <scope>NUCLEOTIDE SEQUENCE [LARGE SCALE GENOMIC DNA]</scope>
    <source>
        <strain evidence="2 3">S276</strain>
    </source>
</reference>
<accession>A0A388KZU5</accession>
<dbReference type="Proteomes" id="UP000265515">
    <property type="component" value="Unassembled WGS sequence"/>
</dbReference>
<proteinExistence type="predicted"/>
<sequence>MNRHRLSIVSLPFDIPTFWQSVVDPALSFRIRQLDVPILDTAKWAQWWHAYVALSFCRLEVVFHRVEPADKSQEDEIPDDEPKLLIVLAWRTDTEGELLGILFGEVHDSHLDSITDEVLVFLTQLVDDLPLDILSCCDEQHGTATIARTLAPHLLWSMCTELDGDHCCYPSEGAYLVIDETDLSFWDPLIRRVDVGETNEEAEEEEEEAAEEEIEKDDHLQYTDSEGEETPEDEKLEVESDDPDYHESEDAESEEACSERKETKEEEAGSVESSGPDELSREEREVVEQRKRTAAEGKRPIEELGGSPSQLLQGDQALNPELP</sequence>
<feature type="compositionally biased region" description="Acidic residues" evidence="1">
    <location>
        <begin position="197"/>
        <end position="215"/>
    </location>
</feature>
<feature type="region of interest" description="Disordered" evidence="1">
    <location>
        <begin position="196"/>
        <end position="323"/>
    </location>
</feature>
<keyword evidence="3" id="KW-1185">Reference proteome</keyword>
<comment type="caution">
    <text evidence="2">The sequence shown here is derived from an EMBL/GenBank/DDBJ whole genome shotgun (WGS) entry which is preliminary data.</text>
</comment>
<protein>
    <submittedName>
        <fullName evidence="2">Uncharacterized protein</fullName>
    </submittedName>
</protein>
<feature type="compositionally biased region" description="Basic and acidic residues" evidence="1">
    <location>
        <begin position="278"/>
        <end position="302"/>
    </location>
</feature>
<feature type="compositionally biased region" description="Acidic residues" evidence="1">
    <location>
        <begin position="225"/>
        <end position="242"/>
    </location>
</feature>
<gene>
    <name evidence="2" type="ORF">CBR_g20215</name>
</gene>
<name>A0A388KZU5_CHABU</name>
<organism evidence="2 3">
    <name type="scientific">Chara braunii</name>
    <name type="common">Braun's stonewort</name>
    <dbReference type="NCBI Taxonomy" id="69332"/>
    <lineage>
        <taxon>Eukaryota</taxon>
        <taxon>Viridiplantae</taxon>
        <taxon>Streptophyta</taxon>
        <taxon>Charophyceae</taxon>
        <taxon>Charales</taxon>
        <taxon>Characeae</taxon>
        <taxon>Chara</taxon>
    </lineage>
</organism>
<evidence type="ECO:0000313" key="3">
    <source>
        <dbReference type="Proteomes" id="UP000265515"/>
    </source>
</evidence>
<dbReference type="AlphaFoldDB" id="A0A388KZU5"/>
<dbReference type="EMBL" id="BFEA01000227">
    <property type="protein sequence ID" value="GBG75584.1"/>
    <property type="molecule type" value="Genomic_DNA"/>
</dbReference>
<evidence type="ECO:0000313" key="2">
    <source>
        <dbReference type="EMBL" id="GBG75584.1"/>
    </source>
</evidence>